<dbReference type="Pfam" id="PF02397">
    <property type="entry name" value="Bac_transf"/>
    <property type="match status" value="1"/>
</dbReference>
<keyword evidence="3 9" id="KW-0808">Transferase</keyword>
<evidence type="ECO:0000256" key="5">
    <source>
        <dbReference type="ARBA" id="ARBA00022989"/>
    </source>
</evidence>
<dbReference type="InterPro" id="IPR017473">
    <property type="entry name" value="Undecaprenyl-P_gluc_Ptfrase"/>
</dbReference>
<evidence type="ECO:0000313" key="9">
    <source>
        <dbReference type="EMBL" id="PIQ87308.1"/>
    </source>
</evidence>
<comment type="subcellular location">
    <subcellularLocation>
        <location evidence="1">Membrane</location>
        <topology evidence="1">Multi-pass membrane protein</topology>
    </subcellularLocation>
</comment>
<proteinExistence type="inferred from homology"/>
<name>A0A2H0LSD6_9BACT</name>
<dbReference type="EMBL" id="PCVY01000016">
    <property type="protein sequence ID" value="PIQ87308.1"/>
    <property type="molecule type" value="Genomic_DNA"/>
</dbReference>
<accession>A0A2H0LSD6</accession>
<comment type="caution">
    <text evidence="9">The sequence shown here is derived from an EMBL/GenBank/DDBJ whole genome shotgun (WGS) entry which is preliminary data.</text>
</comment>
<evidence type="ECO:0000256" key="2">
    <source>
        <dbReference type="ARBA" id="ARBA00006464"/>
    </source>
</evidence>
<dbReference type="Gene3D" id="3.40.50.720">
    <property type="entry name" value="NAD(P)-binding Rossmann-like Domain"/>
    <property type="match status" value="1"/>
</dbReference>
<evidence type="ECO:0000256" key="6">
    <source>
        <dbReference type="ARBA" id="ARBA00023136"/>
    </source>
</evidence>
<dbReference type="GO" id="GO:0016020">
    <property type="term" value="C:membrane"/>
    <property type="evidence" value="ECO:0007669"/>
    <property type="project" value="UniProtKB-SubCell"/>
</dbReference>
<evidence type="ECO:0000256" key="4">
    <source>
        <dbReference type="ARBA" id="ARBA00022692"/>
    </source>
</evidence>
<keyword evidence="6 7" id="KW-0472">Membrane</keyword>
<dbReference type="NCBIfam" id="TIGR03023">
    <property type="entry name" value="WcaJ_sugtrans"/>
    <property type="match status" value="1"/>
</dbReference>
<protein>
    <submittedName>
        <fullName evidence="9">Undecaprenyl-phosphate glucose phosphotransferase</fullName>
    </submittedName>
</protein>
<dbReference type="InterPro" id="IPR003362">
    <property type="entry name" value="Bact_transf"/>
</dbReference>
<feature type="transmembrane region" description="Helical" evidence="7">
    <location>
        <begin position="72"/>
        <end position="98"/>
    </location>
</feature>
<dbReference type="PANTHER" id="PTHR30576:SF0">
    <property type="entry name" value="UNDECAPRENYL-PHOSPHATE N-ACETYLGALACTOSAMINYL 1-PHOSPHATE TRANSFERASE-RELATED"/>
    <property type="match status" value="1"/>
</dbReference>
<dbReference type="PANTHER" id="PTHR30576">
    <property type="entry name" value="COLANIC BIOSYNTHESIS UDP-GLUCOSE LIPID CARRIER TRANSFERASE"/>
    <property type="match status" value="1"/>
</dbReference>
<reference evidence="9 10" key="1">
    <citation type="submission" date="2017-09" db="EMBL/GenBank/DDBJ databases">
        <title>Depth-based differentiation of microbial function through sediment-hosted aquifers and enrichment of novel symbionts in the deep terrestrial subsurface.</title>
        <authorList>
            <person name="Probst A.J."/>
            <person name="Ladd B."/>
            <person name="Jarett J.K."/>
            <person name="Geller-Mcgrath D.E."/>
            <person name="Sieber C.M."/>
            <person name="Emerson J.B."/>
            <person name="Anantharaman K."/>
            <person name="Thomas B.C."/>
            <person name="Malmstrom R."/>
            <person name="Stieglmeier M."/>
            <person name="Klingl A."/>
            <person name="Woyke T."/>
            <person name="Ryan C.M."/>
            <person name="Banfield J.F."/>
        </authorList>
    </citation>
    <scope>NUCLEOTIDE SEQUENCE [LARGE SCALE GENOMIC DNA]</scope>
    <source>
        <strain evidence="9">CG11_big_fil_rev_8_21_14_0_20_45_26</strain>
    </source>
</reference>
<gene>
    <name evidence="9" type="ORF">COV74_01940</name>
</gene>
<dbReference type="Proteomes" id="UP000230859">
    <property type="component" value="Unassembled WGS sequence"/>
</dbReference>
<dbReference type="GO" id="GO:0016780">
    <property type="term" value="F:phosphotransferase activity, for other substituted phosphate groups"/>
    <property type="evidence" value="ECO:0007669"/>
    <property type="project" value="TreeGrafter"/>
</dbReference>
<organism evidence="9 10">
    <name type="scientific">Candidatus Abzuiibacterium crystallinum</name>
    <dbReference type="NCBI Taxonomy" id="1974748"/>
    <lineage>
        <taxon>Bacteria</taxon>
        <taxon>Pseudomonadati</taxon>
        <taxon>Candidatus Omnitrophota</taxon>
        <taxon>Candidatus Abzuiibacterium</taxon>
    </lineage>
</organism>
<evidence type="ECO:0000256" key="1">
    <source>
        <dbReference type="ARBA" id="ARBA00004141"/>
    </source>
</evidence>
<feature type="transmembrane region" description="Helical" evidence="7">
    <location>
        <begin position="135"/>
        <end position="157"/>
    </location>
</feature>
<dbReference type="Pfam" id="PF13727">
    <property type="entry name" value="CoA_binding_3"/>
    <property type="match status" value="1"/>
</dbReference>
<feature type="transmembrane region" description="Helical" evidence="7">
    <location>
        <begin position="32"/>
        <end position="60"/>
    </location>
</feature>
<feature type="transmembrane region" description="Helical" evidence="7">
    <location>
        <begin position="110"/>
        <end position="129"/>
    </location>
</feature>
<dbReference type="AlphaFoldDB" id="A0A2H0LSD6"/>
<evidence type="ECO:0000313" key="10">
    <source>
        <dbReference type="Proteomes" id="UP000230859"/>
    </source>
</evidence>
<evidence type="ECO:0000259" key="8">
    <source>
        <dbReference type="Pfam" id="PF02397"/>
    </source>
</evidence>
<keyword evidence="4 7" id="KW-0812">Transmembrane</keyword>
<feature type="transmembrane region" description="Helical" evidence="7">
    <location>
        <begin position="308"/>
        <end position="332"/>
    </location>
</feature>
<comment type="similarity">
    <text evidence="2">Belongs to the bacterial sugar transferase family.</text>
</comment>
<evidence type="ECO:0000256" key="3">
    <source>
        <dbReference type="ARBA" id="ARBA00022679"/>
    </source>
</evidence>
<dbReference type="NCBIfam" id="TIGR03025">
    <property type="entry name" value="EPS_sugtrans"/>
    <property type="match status" value="1"/>
</dbReference>
<feature type="domain" description="Bacterial sugar transferase" evidence="8">
    <location>
        <begin position="306"/>
        <end position="485"/>
    </location>
</feature>
<evidence type="ECO:0000256" key="7">
    <source>
        <dbReference type="SAM" id="Phobius"/>
    </source>
</evidence>
<dbReference type="InterPro" id="IPR017475">
    <property type="entry name" value="EPS_sugar_tfrase"/>
</dbReference>
<keyword evidence="5 7" id="KW-1133">Transmembrane helix</keyword>
<sequence length="491" mass="56960">MALIELGALNSACQNQVIMKTIRYRKKRRGDFVSALIFTLSDASAIITAFLLAYCTRFFWLPQPYLPEPPDLFYYFCALPIVVLIFLLTFHSHGIYIFDNLRRRLQEIFIVIKATLISSVLIMALTFIYRDFSYSRLVFILHCIFLILLVCLFRHFAYAFDGWVRRLMGTRIKVLIMGANRSAKHVIQRINRHYRNRYEVIGVLTGGRSSADKKFEGVQIVGILDDIFAKIPAMSPDEIILTVSDFPDEKLTELFLKCENELITFLKIPDLFGIFTSGVEVQYIDDVPLIGIKKSPLDKTSSRFLKRIFDMALSLLGLILLSPLFLMLALLVKLTDPSGPIFYKQRRTGMDGRSFWIYKFRTMKKDAEAQSGPVWAIKNDQRTTVIGKYLRQMNLDEIPQLWNTLKGEMSLVGPRPERPHFVGKFRKDIPRYMVRHKIKSGITGWAQVNGLRGNTSIEERTKLDLYYYENWSLLLDFKIIFMTLFSFKNAY</sequence>